<comment type="caution">
    <text evidence="3">The sequence shown here is derived from an EMBL/GenBank/DDBJ whole genome shotgun (WGS) entry which is preliminary data.</text>
</comment>
<protein>
    <submittedName>
        <fullName evidence="3">Glycosyltransferase family 4 protein</fullName>
    </submittedName>
</protein>
<evidence type="ECO:0000256" key="1">
    <source>
        <dbReference type="ARBA" id="ARBA00022676"/>
    </source>
</evidence>
<reference evidence="3" key="1">
    <citation type="submission" date="2021-01" db="EMBL/GenBank/DDBJ databases">
        <title>Rhizobium sp. strain KVB221 16S ribosomal RNA gene Genome sequencing and assembly.</title>
        <authorList>
            <person name="Kang M."/>
        </authorList>
    </citation>
    <scope>NUCLEOTIDE SEQUENCE</scope>
    <source>
        <strain evidence="3">KVB221</strain>
    </source>
</reference>
<keyword evidence="1" id="KW-0328">Glycosyltransferase</keyword>
<dbReference type="SUPFAM" id="SSF53756">
    <property type="entry name" value="UDP-Glycosyltransferase/glycogen phosphorylase"/>
    <property type="match status" value="1"/>
</dbReference>
<gene>
    <name evidence="3" type="ORF">JJB09_14720</name>
</gene>
<keyword evidence="4" id="KW-1185">Reference proteome</keyword>
<dbReference type="RefSeq" id="WP_201659475.1">
    <property type="nucleotide sequence ID" value="NZ_JAEQNC010000007.1"/>
</dbReference>
<organism evidence="3 4">
    <name type="scientific">Rhizobium setariae</name>
    <dbReference type="NCBI Taxonomy" id="2801340"/>
    <lineage>
        <taxon>Bacteria</taxon>
        <taxon>Pseudomonadati</taxon>
        <taxon>Pseudomonadota</taxon>
        <taxon>Alphaproteobacteria</taxon>
        <taxon>Hyphomicrobiales</taxon>
        <taxon>Rhizobiaceae</taxon>
        <taxon>Rhizobium/Agrobacterium group</taxon>
        <taxon>Rhizobium</taxon>
    </lineage>
</organism>
<dbReference type="EMBL" id="JAEQNC010000007">
    <property type="protein sequence ID" value="MBL0373288.1"/>
    <property type="molecule type" value="Genomic_DNA"/>
</dbReference>
<accession>A0A936YMS1</accession>
<dbReference type="AlphaFoldDB" id="A0A936YMS1"/>
<evidence type="ECO:0000256" key="2">
    <source>
        <dbReference type="ARBA" id="ARBA00022679"/>
    </source>
</evidence>
<sequence>MSTEPFIVAYPFIGDEVGGSHISAIKLITALDPAKIRALIVLHQPDGVLAGYLREKGISYVAAPSDHVLTPRHRATGNNGPSSALDYVRCFPKLVRFLRQHGVSIVHTNDGQMHATWAVPTRVAGARLLWHHRGDPTARGVNVLAPLFANQIVTVSRFSRPSRPIIAVDNKITVLHSPFDHPAALPNRDACRMALVRELGLDDNVHFVGYFGSLNERKRPMLFVEIVAAYLKRYPGTPLHGLLFGKPEPGGPRLDLAVDETARKLGISSSIHRMGFRSPVAPFMCAVDALLVPAVNEPFGRTLIEAMLLGTPVIATDHGGNPEAITSGTNGYLVRPEDPEAFIEPLRRLLSNPDEWHRLSKSAREQALEHYGVKAHVNGITEIYEKMVRPTQVR</sequence>
<keyword evidence="2" id="KW-0808">Transferase</keyword>
<dbReference type="GO" id="GO:0016757">
    <property type="term" value="F:glycosyltransferase activity"/>
    <property type="evidence" value="ECO:0007669"/>
    <property type="project" value="UniProtKB-KW"/>
</dbReference>
<dbReference type="Gene3D" id="3.40.50.2000">
    <property type="entry name" value="Glycogen Phosphorylase B"/>
    <property type="match status" value="2"/>
</dbReference>
<proteinExistence type="predicted"/>
<evidence type="ECO:0000313" key="3">
    <source>
        <dbReference type="EMBL" id="MBL0373288.1"/>
    </source>
</evidence>
<dbReference type="CDD" id="cd03801">
    <property type="entry name" value="GT4_PimA-like"/>
    <property type="match status" value="1"/>
</dbReference>
<dbReference type="PANTHER" id="PTHR12526:SF510">
    <property type="entry name" value="D-INOSITOL 3-PHOSPHATE GLYCOSYLTRANSFERASE"/>
    <property type="match status" value="1"/>
</dbReference>
<evidence type="ECO:0000313" key="4">
    <source>
        <dbReference type="Proteomes" id="UP000633219"/>
    </source>
</evidence>
<dbReference type="PANTHER" id="PTHR12526">
    <property type="entry name" value="GLYCOSYLTRANSFERASE"/>
    <property type="match status" value="1"/>
</dbReference>
<dbReference type="Pfam" id="PF13692">
    <property type="entry name" value="Glyco_trans_1_4"/>
    <property type="match status" value="1"/>
</dbReference>
<dbReference type="Proteomes" id="UP000633219">
    <property type="component" value="Unassembled WGS sequence"/>
</dbReference>
<name>A0A936YMS1_9HYPH</name>